<keyword evidence="1" id="KW-1133">Transmembrane helix</keyword>
<evidence type="ECO:0000256" key="1">
    <source>
        <dbReference type="SAM" id="Phobius"/>
    </source>
</evidence>
<sequence>MEMKGAMGGLYKVTEWITRIAFTNILWALCSSPFLFMLLTKFLMAMQTPNAHNEQILANWIMGILAPFLLFPATAAMFTVVRKWVMGDPDIPIFKTFFKGYKENYKQAMIGGFVYTLLFVIMYIDYTVYMTQLKDFQLVGIVMLVLLLVLFVSMFNFFSMTVHYEMKTRQLLKNAILLTLIRPFRVFSTLAGCAVLVFIGTKMPVLFVFFLFSLMALLAFFNFYATYLKMQEQAERLKQIEEEESAEQVLLESMDNVKSDEKESKSRKS</sequence>
<name>A0A1X7H220_9BACL</name>
<dbReference type="Proteomes" id="UP000192940">
    <property type="component" value="Chromosome I"/>
</dbReference>
<proteinExistence type="predicted"/>
<reference evidence="3" key="1">
    <citation type="submission" date="2017-04" db="EMBL/GenBank/DDBJ databases">
        <authorList>
            <person name="Varghese N."/>
            <person name="Submissions S."/>
        </authorList>
    </citation>
    <scope>NUCLEOTIDE SEQUENCE [LARGE SCALE GENOMIC DNA]</scope>
    <source>
        <strain evidence="3">N3/975</strain>
    </source>
</reference>
<feature type="transmembrane region" description="Helical" evidence="1">
    <location>
        <begin position="105"/>
        <end position="124"/>
    </location>
</feature>
<dbReference type="STRING" id="1313296.SAMN05661091_1566"/>
<evidence type="ECO:0000313" key="3">
    <source>
        <dbReference type="Proteomes" id="UP000192940"/>
    </source>
</evidence>
<organism evidence="2 3">
    <name type="scientific">Paenibacillus uliginis N3/975</name>
    <dbReference type="NCBI Taxonomy" id="1313296"/>
    <lineage>
        <taxon>Bacteria</taxon>
        <taxon>Bacillati</taxon>
        <taxon>Bacillota</taxon>
        <taxon>Bacilli</taxon>
        <taxon>Bacillales</taxon>
        <taxon>Paenibacillaceae</taxon>
        <taxon>Paenibacillus</taxon>
    </lineage>
</organism>
<feature type="transmembrane region" description="Helical" evidence="1">
    <location>
        <begin position="136"/>
        <end position="158"/>
    </location>
</feature>
<feature type="transmembrane region" description="Helical" evidence="1">
    <location>
        <begin position="21"/>
        <end position="40"/>
    </location>
</feature>
<feature type="transmembrane region" description="Helical" evidence="1">
    <location>
        <begin position="179"/>
        <end position="199"/>
    </location>
</feature>
<dbReference type="AlphaFoldDB" id="A0A1X7H220"/>
<keyword evidence="1" id="KW-0472">Membrane</keyword>
<accession>A0A1X7H220</accession>
<feature type="transmembrane region" description="Helical" evidence="1">
    <location>
        <begin position="60"/>
        <end position="85"/>
    </location>
</feature>
<dbReference type="RefSeq" id="WP_208918486.1">
    <property type="nucleotide sequence ID" value="NZ_LT840184.1"/>
</dbReference>
<evidence type="ECO:0000313" key="2">
    <source>
        <dbReference type="EMBL" id="SMF78476.1"/>
    </source>
</evidence>
<dbReference type="InterPro" id="IPR006938">
    <property type="entry name" value="DUF624"/>
</dbReference>
<protein>
    <submittedName>
        <fullName evidence="2">Uncharacterized membrane protein YesL</fullName>
    </submittedName>
</protein>
<gene>
    <name evidence="2" type="ORF">SAMN05661091_1566</name>
</gene>
<feature type="transmembrane region" description="Helical" evidence="1">
    <location>
        <begin position="205"/>
        <end position="228"/>
    </location>
</feature>
<dbReference type="Pfam" id="PF04854">
    <property type="entry name" value="DUF624"/>
    <property type="match status" value="1"/>
</dbReference>
<dbReference type="EMBL" id="LT840184">
    <property type="protein sequence ID" value="SMF78476.1"/>
    <property type="molecule type" value="Genomic_DNA"/>
</dbReference>
<keyword evidence="3" id="KW-1185">Reference proteome</keyword>
<keyword evidence="1" id="KW-0812">Transmembrane</keyword>